<dbReference type="InParanoid" id="B6IHE0"/>
<dbReference type="KEGG" id="cbr:CBG_25957"/>
<sequence>MEINRAENGEHISLHEKGGNDLCWGADTIRPHQYTDKTTASSLLPRSKKQSLKTTDQKWKGLSEQPNKNKMLLSHEKTL</sequence>
<evidence type="ECO:0000256" key="1">
    <source>
        <dbReference type="SAM" id="MobiDB-lite"/>
    </source>
</evidence>
<dbReference type="RefSeq" id="XP_045098884.1">
    <property type="nucleotide sequence ID" value="XM_045244106.1"/>
</dbReference>
<organism evidence="2 3">
    <name type="scientific">Caenorhabditis briggsae</name>
    <dbReference type="NCBI Taxonomy" id="6238"/>
    <lineage>
        <taxon>Eukaryota</taxon>
        <taxon>Metazoa</taxon>
        <taxon>Ecdysozoa</taxon>
        <taxon>Nematoda</taxon>
        <taxon>Chromadorea</taxon>
        <taxon>Rhabditida</taxon>
        <taxon>Rhabditina</taxon>
        <taxon>Rhabditomorpha</taxon>
        <taxon>Rhabditoidea</taxon>
        <taxon>Rhabditidae</taxon>
        <taxon>Peloderinae</taxon>
        <taxon>Caenorhabditis</taxon>
    </lineage>
</organism>
<dbReference type="CTD" id="68917439"/>
<evidence type="ECO:0000313" key="3">
    <source>
        <dbReference type="Proteomes" id="UP000008549"/>
    </source>
</evidence>
<proteinExistence type="predicted"/>
<reference evidence="2 3" key="2">
    <citation type="journal article" date="2011" name="PLoS Genet.">
        <title>Caenorhabditis briggsae recombinant inbred line genotypes reveal inter-strain incompatibility and the evolution of recombination.</title>
        <authorList>
            <person name="Ross J.A."/>
            <person name="Koboldt D.C."/>
            <person name="Staisch J.E."/>
            <person name="Chamberlin H.M."/>
            <person name="Gupta B.P."/>
            <person name="Miller R.D."/>
            <person name="Baird S.E."/>
            <person name="Haag E.S."/>
        </authorList>
    </citation>
    <scope>NUCLEOTIDE SEQUENCE [LARGE SCALE GENOMIC DNA]</scope>
    <source>
        <strain evidence="2 3">AF16</strain>
    </source>
</reference>
<feature type="region of interest" description="Disordered" evidence="1">
    <location>
        <begin position="1"/>
        <end position="79"/>
    </location>
</feature>
<feature type="compositionally biased region" description="Basic and acidic residues" evidence="1">
    <location>
        <begin position="1"/>
        <end position="19"/>
    </location>
</feature>
<dbReference type="GeneID" id="68917439"/>
<reference evidence="2 3" key="1">
    <citation type="journal article" date="2003" name="PLoS Biol.">
        <title>The genome sequence of Caenorhabditis briggsae: a platform for comparative genomics.</title>
        <authorList>
            <person name="Stein L.D."/>
            <person name="Bao Z."/>
            <person name="Blasiar D."/>
            <person name="Blumenthal T."/>
            <person name="Brent M.R."/>
            <person name="Chen N."/>
            <person name="Chinwalla A."/>
            <person name="Clarke L."/>
            <person name="Clee C."/>
            <person name="Coghlan A."/>
            <person name="Coulson A."/>
            <person name="D'Eustachio P."/>
            <person name="Fitch D.H."/>
            <person name="Fulton L.A."/>
            <person name="Fulton R.E."/>
            <person name="Griffiths-Jones S."/>
            <person name="Harris T.W."/>
            <person name="Hillier L.W."/>
            <person name="Kamath R."/>
            <person name="Kuwabara P.E."/>
            <person name="Mardis E.R."/>
            <person name="Marra M.A."/>
            <person name="Miner T.L."/>
            <person name="Minx P."/>
            <person name="Mullikin J.C."/>
            <person name="Plumb R.W."/>
            <person name="Rogers J."/>
            <person name="Schein J.E."/>
            <person name="Sohrmann M."/>
            <person name="Spieth J."/>
            <person name="Stajich J.E."/>
            <person name="Wei C."/>
            <person name="Willey D."/>
            <person name="Wilson R.K."/>
            <person name="Durbin R."/>
            <person name="Waterston R.H."/>
        </authorList>
    </citation>
    <scope>NUCLEOTIDE SEQUENCE [LARGE SCALE GENOMIC DNA]</scope>
    <source>
        <strain evidence="2 3">AF16</strain>
    </source>
</reference>
<protein>
    <submittedName>
        <fullName evidence="2">Protein CBG25957</fullName>
    </submittedName>
</protein>
<dbReference type="EMBL" id="HE601123">
    <property type="protein sequence ID" value="CAR99320.1"/>
    <property type="molecule type" value="Genomic_DNA"/>
</dbReference>
<dbReference type="HOGENOM" id="CLU_2608163_0_0_1"/>
<accession>B6IHE0</accession>
<name>B6IHE0_CAEBR</name>
<dbReference type="Proteomes" id="UP000008549">
    <property type="component" value="Unassembled WGS sequence"/>
</dbReference>
<gene>
    <name evidence="2" type="ORF">CBG25957</name>
    <name evidence="2" type="ORF">CBG_25957</name>
</gene>
<keyword evidence="3" id="KW-1185">Reference proteome</keyword>
<evidence type="ECO:0000313" key="2">
    <source>
        <dbReference type="EMBL" id="CAR99320.1"/>
    </source>
</evidence>
<dbReference type="AlphaFoldDB" id="B6IHE0"/>